<proteinExistence type="predicted"/>
<dbReference type="SUPFAM" id="SSF53300">
    <property type="entry name" value="vWA-like"/>
    <property type="match status" value="1"/>
</dbReference>
<reference evidence="2 3" key="1">
    <citation type="submission" date="2019-03" db="EMBL/GenBank/DDBJ databases">
        <title>Genomic Encyclopedia of Type Strains, Phase IV (KMG-IV): sequencing the most valuable type-strain genomes for metagenomic binning, comparative biology and taxonomic classification.</title>
        <authorList>
            <person name="Goeker M."/>
        </authorList>
    </citation>
    <scope>NUCLEOTIDE SEQUENCE [LARGE SCALE GENOMIC DNA]</scope>
    <source>
        <strain evidence="2 3">DSM 19345</strain>
    </source>
</reference>
<gene>
    <name evidence="2" type="ORF">EDC22_105242</name>
</gene>
<dbReference type="Proteomes" id="UP000295678">
    <property type="component" value="Unassembled WGS sequence"/>
</dbReference>
<dbReference type="OrthoDB" id="9783818at2"/>
<dbReference type="EMBL" id="SMAK01000005">
    <property type="protein sequence ID" value="TCT10741.1"/>
    <property type="molecule type" value="Genomic_DNA"/>
</dbReference>
<evidence type="ECO:0000313" key="2">
    <source>
        <dbReference type="EMBL" id="TCT10741.1"/>
    </source>
</evidence>
<evidence type="ECO:0000313" key="3">
    <source>
        <dbReference type="Proteomes" id="UP000295678"/>
    </source>
</evidence>
<keyword evidence="3" id="KW-1185">Reference proteome</keyword>
<feature type="domain" description="VWFA" evidence="1">
    <location>
        <begin position="31"/>
        <end position="210"/>
    </location>
</feature>
<accession>A0A4R3MAY2</accession>
<dbReference type="AlphaFoldDB" id="A0A4R3MAY2"/>
<sequence length="755" mass="80867">MRHCSPGSLHRIIVATVLCSGLGPASGMAGQTMIVFDASGSMWATIEGRTRIEIARDTMREVLGNVRADTALGLTAYGHRQKGSCADIEVIVPPAPGTGARIADIVDRITPKGKTPLTAAVRQAAETMRFTETKATVILVTDGIETCDADPCALGEELARLGVDFTAHVVGFGLSESEGRQVACLAEATGGSYLDARNASDLQTALRQTVAAPAEPPASVSLPTATIMVPDEVPQGTRFEIAYDGPNGRYDDIHIALPRMDDGKYLRTVRIDPDGAPLRAIAPADIGDYELRYWYREGGAVIGRATLNVVEAAVLFDAPETVEQGTRVRVAWKGPGEPRDDIQIARPGAEPNRPAFSARVPSDGGPVMLDVPAEVGDYELRYYSGADGVILASRQITVIERPIVLSPPEAVEAGTVFNVAWKGPGAPRDDIQIAAIGADPGTYLDTTRVASDGKPVRLDAPVEPGDYELRYWSGANRKVLHTVALTVMPVIVEIDAPEEIEGGARFRVGWEGPGAPRDDIQIARPGDDAGRYLFAVRVTQDGKPVTLNSPVEPGDYELRYWSGAGREVLATRPIRVVAPEVSMTAPASAEGGRRIRIAWSGPGTPRDDIQIVRPGAADGEAIHRVRVTQDGKPVTLQLPVEPGQYELRYWAAPTRTVLHRVPITVTAPQVTMRPSGPVRAGETFTVEWTGPGEFRDDIQVARPGSEPGEHETTVRVTSDGRPVRLKAPAIPGAYELRYWSAPNNAVVTIVPLTVE</sequence>
<protein>
    <submittedName>
        <fullName evidence="2">Ca-activated chloride channel family protein</fullName>
    </submittedName>
</protein>
<dbReference type="Gene3D" id="3.40.50.410">
    <property type="entry name" value="von Willebrand factor, type A domain"/>
    <property type="match status" value="1"/>
</dbReference>
<evidence type="ECO:0000259" key="1">
    <source>
        <dbReference type="PROSITE" id="PS50234"/>
    </source>
</evidence>
<dbReference type="RefSeq" id="WP_132806576.1">
    <property type="nucleotide sequence ID" value="NZ_SMAK01000005.1"/>
</dbReference>
<dbReference type="Pfam" id="PF13519">
    <property type="entry name" value="VWA_2"/>
    <property type="match status" value="1"/>
</dbReference>
<name>A0A4R3MAY2_9HYPH</name>
<dbReference type="PROSITE" id="PS50234">
    <property type="entry name" value="VWFA"/>
    <property type="match status" value="1"/>
</dbReference>
<dbReference type="SMART" id="SM00327">
    <property type="entry name" value="VWA"/>
    <property type="match status" value="1"/>
</dbReference>
<dbReference type="InterPro" id="IPR002035">
    <property type="entry name" value="VWF_A"/>
</dbReference>
<comment type="caution">
    <text evidence="2">The sequence shown here is derived from an EMBL/GenBank/DDBJ whole genome shotgun (WGS) entry which is preliminary data.</text>
</comment>
<organism evidence="2 3">
    <name type="scientific">Tepidamorphus gemmatus</name>
    <dbReference type="NCBI Taxonomy" id="747076"/>
    <lineage>
        <taxon>Bacteria</taxon>
        <taxon>Pseudomonadati</taxon>
        <taxon>Pseudomonadota</taxon>
        <taxon>Alphaproteobacteria</taxon>
        <taxon>Hyphomicrobiales</taxon>
        <taxon>Tepidamorphaceae</taxon>
        <taxon>Tepidamorphus</taxon>
    </lineage>
</organism>
<dbReference type="InterPro" id="IPR036465">
    <property type="entry name" value="vWFA_dom_sf"/>
</dbReference>